<proteinExistence type="predicted"/>
<keyword evidence="7" id="KW-0067">ATP-binding</keyword>
<dbReference type="Proteomes" id="UP000326994">
    <property type="component" value="Unassembled WGS sequence"/>
</dbReference>
<dbReference type="Pfam" id="PF13424">
    <property type="entry name" value="TPR_12"/>
    <property type="match status" value="2"/>
</dbReference>
<keyword evidence="11" id="KW-0812">Transmembrane</keyword>
<dbReference type="InterPro" id="IPR036890">
    <property type="entry name" value="HATPase_C_sf"/>
</dbReference>
<dbReference type="GO" id="GO:0046983">
    <property type="term" value="F:protein dimerization activity"/>
    <property type="evidence" value="ECO:0007669"/>
    <property type="project" value="InterPro"/>
</dbReference>
<feature type="repeat" description="TPR" evidence="9">
    <location>
        <begin position="290"/>
        <end position="323"/>
    </location>
</feature>
<feature type="coiled-coil region" evidence="10">
    <location>
        <begin position="372"/>
        <end position="460"/>
    </location>
</feature>
<comment type="caution">
    <text evidence="13">The sequence shown here is derived from an EMBL/GenBank/DDBJ whole genome shotgun (WGS) entry which is preliminary data.</text>
</comment>
<dbReference type="PROSITE" id="PS50005">
    <property type="entry name" value="TPR"/>
    <property type="match status" value="3"/>
</dbReference>
<dbReference type="SMART" id="SM00028">
    <property type="entry name" value="TPR"/>
    <property type="match status" value="6"/>
</dbReference>
<evidence type="ECO:0000256" key="11">
    <source>
        <dbReference type="SAM" id="Phobius"/>
    </source>
</evidence>
<evidence type="ECO:0000256" key="6">
    <source>
        <dbReference type="ARBA" id="ARBA00022777"/>
    </source>
</evidence>
<dbReference type="InterPro" id="IPR019734">
    <property type="entry name" value="TPR_rpt"/>
</dbReference>
<keyword evidence="6 13" id="KW-0418">Kinase</keyword>
<dbReference type="EMBL" id="BKCF01000005">
    <property type="protein sequence ID" value="GEQ86911.1"/>
    <property type="molecule type" value="Genomic_DNA"/>
</dbReference>
<dbReference type="SUPFAM" id="SSF48452">
    <property type="entry name" value="TPR-like"/>
    <property type="match status" value="2"/>
</dbReference>
<dbReference type="PANTHER" id="PTHR24421:SF10">
    <property type="entry name" value="NITRATE_NITRITE SENSOR PROTEIN NARQ"/>
    <property type="match status" value="1"/>
</dbReference>
<dbReference type="CDD" id="cd16917">
    <property type="entry name" value="HATPase_UhpB-NarQ-NarX-like"/>
    <property type="match status" value="1"/>
</dbReference>
<evidence type="ECO:0000256" key="7">
    <source>
        <dbReference type="ARBA" id="ARBA00022840"/>
    </source>
</evidence>
<evidence type="ECO:0000256" key="10">
    <source>
        <dbReference type="SAM" id="Coils"/>
    </source>
</evidence>
<dbReference type="Gene3D" id="3.30.565.10">
    <property type="entry name" value="Histidine kinase-like ATPase, C-terminal domain"/>
    <property type="match status" value="1"/>
</dbReference>
<dbReference type="OrthoDB" id="9778366at2"/>
<gene>
    <name evidence="13" type="ORF">ULMS_24190</name>
</gene>
<evidence type="ECO:0000256" key="2">
    <source>
        <dbReference type="ARBA" id="ARBA00012438"/>
    </source>
</evidence>
<dbReference type="InterPro" id="IPR003594">
    <property type="entry name" value="HATPase_dom"/>
</dbReference>
<protein>
    <recommendedName>
        <fullName evidence="2">histidine kinase</fullName>
        <ecNumber evidence="2">2.7.13.3</ecNumber>
    </recommendedName>
</protein>
<dbReference type="InterPro" id="IPR050482">
    <property type="entry name" value="Sensor_HK_TwoCompSys"/>
</dbReference>
<dbReference type="GO" id="GO:0016020">
    <property type="term" value="C:membrane"/>
    <property type="evidence" value="ECO:0007669"/>
    <property type="project" value="InterPro"/>
</dbReference>
<keyword evidence="5" id="KW-0547">Nucleotide-binding</keyword>
<dbReference type="Pfam" id="PF07730">
    <property type="entry name" value="HisKA_3"/>
    <property type="match status" value="1"/>
</dbReference>
<dbReference type="Pfam" id="PF13181">
    <property type="entry name" value="TPR_8"/>
    <property type="match status" value="1"/>
</dbReference>
<evidence type="ECO:0000256" key="4">
    <source>
        <dbReference type="ARBA" id="ARBA00022679"/>
    </source>
</evidence>
<dbReference type="PANTHER" id="PTHR24421">
    <property type="entry name" value="NITRATE/NITRITE SENSOR PROTEIN NARX-RELATED"/>
    <property type="match status" value="1"/>
</dbReference>
<evidence type="ECO:0000313" key="14">
    <source>
        <dbReference type="Proteomes" id="UP000326994"/>
    </source>
</evidence>
<dbReference type="EC" id="2.7.13.3" evidence="2"/>
<comment type="catalytic activity">
    <reaction evidence="1">
        <text>ATP + protein L-histidine = ADP + protein N-phospho-L-histidine.</text>
        <dbReference type="EC" id="2.7.13.3"/>
    </reaction>
</comment>
<keyword evidence="11" id="KW-1133">Transmembrane helix</keyword>
<feature type="transmembrane region" description="Helical" evidence="11">
    <location>
        <begin position="408"/>
        <end position="427"/>
    </location>
</feature>
<dbReference type="Pfam" id="PF02518">
    <property type="entry name" value="HATPase_c"/>
    <property type="match status" value="1"/>
</dbReference>
<feature type="transmembrane region" description="Helical" evidence="11">
    <location>
        <begin position="12"/>
        <end position="30"/>
    </location>
</feature>
<dbReference type="GO" id="GO:0005524">
    <property type="term" value="F:ATP binding"/>
    <property type="evidence" value="ECO:0007669"/>
    <property type="project" value="UniProtKB-KW"/>
</dbReference>
<evidence type="ECO:0000256" key="3">
    <source>
        <dbReference type="ARBA" id="ARBA00022553"/>
    </source>
</evidence>
<feature type="domain" description="Histidine kinase" evidence="12">
    <location>
        <begin position="572"/>
        <end position="656"/>
    </location>
</feature>
<sequence length="656" mass="74978">MTTNSLSKISLLKLNLISFVFCFSFAFLNAQERLDSLIEVSKNQQGEQLVVTLNELSWEYKNSIQDSAFYYGRKALKISKKENIKKGIAASYNSIASAFQAGGMFDSAQVYQNRSFKIHKGLDDSLGMADNHNNLGIILDESGAYDSALKNYFDALKIYENTSNNEANVAMVLGNIGIVYKKQKEFDRTLSYYKRALKIYESTKNEVGQVITRGNIGSLLLQMEKYEEAISYAIEAANQYEKLGYVRYVPYMQNNIAVAKDSLKFHEEAKALYLKAIQQFKADKNFYELTNTYIGIGQNSLYKNQPQKAINYFEQALMLAKENSFKEFEVRVYDKLASAFARNKNYKQAYQFKQLFNAENDSLFRADKTKTIFELETKYQTQLKEKEILKQRAQLAEKEIEVNQKNNLLYGSLGIAIILGLLGYLFYNQQRLKNRQLKKEVELKQALANIETKNKLQEQRLRISRDLHDNIGSQLTFIISSLDNLKFGFPEMKEKLASKLGGISQFTSQTIYELRDTIWAMNKEEISFEDLQVRIANFVEKAKGVSTTSVGFIVDDNVSKKAMLSSVVGMNVYRIIQEGVNNAIKYADANSIDIKISEEKNFFKVVVKDDGRGFNINEVVMGNGLNNMRKRTRDIEGEIVFNSEILNGTEIVLKIL</sequence>
<dbReference type="RefSeq" id="WP_151894833.1">
    <property type="nucleotide sequence ID" value="NZ_BKCF01000005.1"/>
</dbReference>
<keyword evidence="9" id="KW-0802">TPR repeat</keyword>
<evidence type="ECO:0000313" key="13">
    <source>
        <dbReference type="EMBL" id="GEQ86911.1"/>
    </source>
</evidence>
<evidence type="ECO:0000259" key="12">
    <source>
        <dbReference type="PROSITE" id="PS50109"/>
    </source>
</evidence>
<evidence type="ECO:0000256" key="1">
    <source>
        <dbReference type="ARBA" id="ARBA00000085"/>
    </source>
</evidence>
<evidence type="ECO:0000256" key="5">
    <source>
        <dbReference type="ARBA" id="ARBA00022741"/>
    </source>
</evidence>
<accession>A0A5J4G3H3</accession>
<dbReference type="InterPro" id="IPR005467">
    <property type="entry name" value="His_kinase_dom"/>
</dbReference>
<keyword evidence="10" id="KW-0175">Coiled coil</keyword>
<keyword evidence="3" id="KW-0597">Phosphoprotein</keyword>
<dbReference type="Gene3D" id="1.20.5.1930">
    <property type="match status" value="1"/>
</dbReference>
<dbReference type="InterPro" id="IPR011712">
    <property type="entry name" value="Sig_transdc_His_kin_sub3_dim/P"/>
</dbReference>
<dbReference type="PROSITE" id="PS50109">
    <property type="entry name" value="HIS_KIN"/>
    <property type="match status" value="1"/>
</dbReference>
<dbReference type="GO" id="GO:0000155">
    <property type="term" value="F:phosphorelay sensor kinase activity"/>
    <property type="evidence" value="ECO:0007669"/>
    <property type="project" value="InterPro"/>
</dbReference>
<reference evidence="13 14" key="1">
    <citation type="submission" date="2019-08" db="EMBL/GenBank/DDBJ databases">
        <title>Ulvibacter marinistellae sp. nov., isolated from a starfish, Patiria pectinifera.</title>
        <authorList>
            <person name="Kawano K."/>
            <person name="Ushijima N."/>
            <person name="Kihara M."/>
            <person name="Itoh H."/>
        </authorList>
    </citation>
    <scope>NUCLEOTIDE SEQUENCE [LARGE SCALE GENOMIC DNA]</scope>
    <source>
        <strain evidence="13 14">KK4</strain>
    </source>
</reference>
<evidence type="ECO:0000256" key="8">
    <source>
        <dbReference type="ARBA" id="ARBA00023012"/>
    </source>
</evidence>
<organism evidence="13 14">
    <name type="scientific">Patiriisocius marinistellae</name>
    <dbReference type="NCBI Taxonomy" id="2494560"/>
    <lineage>
        <taxon>Bacteria</taxon>
        <taxon>Pseudomonadati</taxon>
        <taxon>Bacteroidota</taxon>
        <taxon>Flavobacteriia</taxon>
        <taxon>Flavobacteriales</taxon>
        <taxon>Flavobacteriaceae</taxon>
        <taxon>Patiriisocius</taxon>
    </lineage>
</organism>
<feature type="repeat" description="TPR" evidence="9">
    <location>
        <begin position="129"/>
        <end position="162"/>
    </location>
</feature>
<name>A0A5J4G3H3_9FLAO</name>
<keyword evidence="11" id="KW-0472">Membrane</keyword>
<keyword evidence="14" id="KW-1185">Reference proteome</keyword>
<keyword evidence="4" id="KW-0808">Transferase</keyword>
<dbReference type="InterPro" id="IPR011990">
    <property type="entry name" value="TPR-like_helical_dom_sf"/>
</dbReference>
<keyword evidence="8" id="KW-0902">Two-component regulatory system</keyword>
<dbReference type="Gene3D" id="1.25.40.10">
    <property type="entry name" value="Tetratricopeptide repeat domain"/>
    <property type="match status" value="2"/>
</dbReference>
<evidence type="ECO:0000256" key="9">
    <source>
        <dbReference type="PROSITE-ProRule" id="PRU00339"/>
    </source>
</evidence>
<feature type="repeat" description="TPR" evidence="9">
    <location>
        <begin position="170"/>
        <end position="203"/>
    </location>
</feature>
<dbReference type="SUPFAM" id="SSF55874">
    <property type="entry name" value="ATPase domain of HSP90 chaperone/DNA topoisomerase II/histidine kinase"/>
    <property type="match status" value="1"/>
</dbReference>
<dbReference type="AlphaFoldDB" id="A0A5J4G3H3"/>